<comment type="cofactor">
    <cofactor evidence="2">
        <name>pyridoxal 5'-phosphate</name>
        <dbReference type="ChEBI" id="CHEBI:597326"/>
    </cofactor>
</comment>
<protein>
    <recommendedName>
        <fullName evidence="14">Serine racemase</fullName>
        <ecNumber evidence="13">5.1.1.18</ecNumber>
    </recommendedName>
    <alternativeName>
        <fullName evidence="15">D-serine ammonia-lyase</fullName>
    </alternativeName>
    <alternativeName>
        <fullName evidence="17">D-serine dehydratase</fullName>
    </alternativeName>
    <alternativeName>
        <fullName evidence="16">L-serine ammonia-lyase</fullName>
    </alternativeName>
    <alternativeName>
        <fullName evidence="9">L-serine dehydratase</fullName>
    </alternativeName>
</protein>
<dbReference type="EMBL" id="VFQX01000015">
    <property type="protein sequence ID" value="KAF0981319.1"/>
    <property type="molecule type" value="Genomic_DNA"/>
</dbReference>
<evidence type="ECO:0000256" key="11">
    <source>
        <dbReference type="ARBA" id="ARBA00051769"/>
    </source>
</evidence>
<evidence type="ECO:0000256" key="16">
    <source>
        <dbReference type="ARBA" id="ARBA00081060"/>
    </source>
</evidence>
<dbReference type="GeneID" id="68119794"/>
<comment type="catalytic activity">
    <reaction evidence="11">
        <text>L-serine = D-serine</text>
        <dbReference type="Rhea" id="RHEA:10980"/>
        <dbReference type="ChEBI" id="CHEBI:33384"/>
        <dbReference type="ChEBI" id="CHEBI:35247"/>
        <dbReference type="EC" id="5.1.1.18"/>
    </reaction>
</comment>
<dbReference type="Gene3D" id="3.40.50.1100">
    <property type="match status" value="3"/>
</dbReference>
<keyword evidence="8" id="KW-0456">Lyase</keyword>
<sequence length="308" mass="33850">MSFQHSSPPLTTELSIQDVERASERIIKYIHRTPVLSSSTLSAMTGIPGCTLYLKCENFNKVGAFKIRGATNAVLKALENGDDELKRKIKEGGVTTHSSGNHAQAIAKTSQMLGIPAHVVMPSNSPDVKKNAVEQTYGARVVLCEPTLKAREETCEKIMKETGAMFIHPYDNDDVIAGQGTAVKELLEQLKEEQKDICHSHFPLDVLIVPVGGGGLSSGSSLYFKEKAALELRDEKLEKNHVSDDQVLKAMKLVWERMKIVIEPSSATVVALALYHDEFKQLALENEWKNIGMIISGGNTSMIFGEKK</sequence>
<dbReference type="InterPro" id="IPR001926">
    <property type="entry name" value="TrpB-like_PALP"/>
</dbReference>
<dbReference type="GO" id="GO:0005524">
    <property type="term" value="F:ATP binding"/>
    <property type="evidence" value="ECO:0007669"/>
    <property type="project" value="TreeGrafter"/>
</dbReference>
<evidence type="ECO:0000256" key="12">
    <source>
        <dbReference type="ARBA" id="ARBA00056426"/>
    </source>
</evidence>
<dbReference type="PANTHER" id="PTHR43050:SF1">
    <property type="entry name" value="SERINE RACEMASE"/>
    <property type="match status" value="1"/>
</dbReference>
<evidence type="ECO:0000256" key="8">
    <source>
        <dbReference type="ARBA" id="ARBA00023239"/>
    </source>
</evidence>
<evidence type="ECO:0000256" key="14">
    <source>
        <dbReference type="ARBA" id="ARBA00070760"/>
    </source>
</evidence>
<evidence type="ECO:0000313" key="20">
    <source>
        <dbReference type="Proteomes" id="UP000444721"/>
    </source>
</evidence>
<keyword evidence="7" id="KW-0663">Pyridoxal phosphate</keyword>
<dbReference type="Proteomes" id="UP000444721">
    <property type="component" value="Unassembled WGS sequence"/>
</dbReference>
<organism evidence="19 20">
    <name type="scientific">Naegleria fowleri</name>
    <name type="common">Brain eating amoeba</name>
    <dbReference type="NCBI Taxonomy" id="5763"/>
    <lineage>
        <taxon>Eukaryota</taxon>
        <taxon>Discoba</taxon>
        <taxon>Heterolobosea</taxon>
        <taxon>Tetramitia</taxon>
        <taxon>Eutetramitia</taxon>
        <taxon>Vahlkampfiidae</taxon>
        <taxon>Naegleria</taxon>
    </lineage>
</organism>
<dbReference type="PROSITE" id="PS00165">
    <property type="entry name" value="DEHYDRATASE_SER_THR"/>
    <property type="match status" value="1"/>
</dbReference>
<evidence type="ECO:0000256" key="17">
    <source>
        <dbReference type="ARBA" id="ARBA00081761"/>
    </source>
</evidence>
<name>A0A6A5C7S3_NAEFO</name>
<keyword evidence="20" id="KW-1185">Reference proteome</keyword>
<evidence type="ECO:0000256" key="4">
    <source>
        <dbReference type="ARBA" id="ARBA00001946"/>
    </source>
</evidence>
<dbReference type="EC" id="5.1.1.18" evidence="13"/>
<evidence type="ECO:0000256" key="13">
    <source>
        <dbReference type="ARBA" id="ARBA00066592"/>
    </source>
</evidence>
<evidence type="ECO:0000256" key="1">
    <source>
        <dbReference type="ARBA" id="ARBA00001913"/>
    </source>
</evidence>
<dbReference type="GO" id="GO:0006563">
    <property type="term" value="P:L-serine metabolic process"/>
    <property type="evidence" value="ECO:0007669"/>
    <property type="project" value="UniProtKB-ARBA"/>
</dbReference>
<comment type="caution">
    <text evidence="19">The sequence shown here is derived from an EMBL/GenBank/DDBJ whole genome shotgun (WGS) entry which is preliminary data.</text>
</comment>
<dbReference type="InterPro" id="IPR036052">
    <property type="entry name" value="TrpB-like_PALP_sf"/>
</dbReference>
<reference evidence="19 20" key="1">
    <citation type="journal article" date="2019" name="Sci. Rep.">
        <title>Nanopore sequencing improves the draft genome of the human pathogenic amoeba Naegleria fowleri.</title>
        <authorList>
            <person name="Liechti N."/>
            <person name="Schurch N."/>
            <person name="Bruggmann R."/>
            <person name="Wittwer M."/>
        </authorList>
    </citation>
    <scope>NUCLEOTIDE SEQUENCE [LARGE SCALE GENOMIC DNA]</scope>
    <source>
        <strain evidence="19 20">ATCC 30894</strain>
    </source>
</reference>
<comment type="cofactor">
    <cofactor evidence="3">
        <name>Mn(2+)</name>
        <dbReference type="ChEBI" id="CHEBI:29035"/>
    </cofactor>
</comment>
<dbReference type="OrthoDB" id="4418812at2759"/>
<dbReference type="FunFam" id="3.40.50.1100:FF:000041">
    <property type="entry name" value="Threonine ammonia-lyase, variant"/>
    <property type="match status" value="1"/>
</dbReference>
<dbReference type="GO" id="GO:0008721">
    <property type="term" value="F:D-serine ammonia-lyase activity"/>
    <property type="evidence" value="ECO:0007669"/>
    <property type="project" value="UniProtKB-EC"/>
</dbReference>
<dbReference type="VEuPathDB" id="AmoebaDB:FDP41_012579"/>
<gene>
    <name evidence="19" type="ORF">FDP41_012579</name>
</gene>
<dbReference type="GO" id="GO:0070179">
    <property type="term" value="P:D-serine biosynthetic process"/>
    <property type="evidence" value="ECO:0007669"/>
    <property type="project" value="TreeGrafter"/>
</dbReference>
<feature type="domain" description="Tryptophan synthase beta chain-like PALP" evidence="18">
    <location>
        <begin position="29"/>
        <end position="228"/>
    </location>
</feature>
<dbReference type="GO" id="GO:0030170">
    <property type="term" value="F:pyridoxal phosphate binding"/>
    <property type="evidence" value="ECO:0007669"/>
    <property type="project" value="InterPro"/>
</dbReference>
<keyword evidence="6" id="KW-0460">Magnesium</keyword>
<dbReference type="RefSeq" id="XP_044566032.1">
    <property type="nucleotide sequence ID" value="XM_044703113.1"/>
</dbReference>
<evidence type="ECO:0000256" key="2">
    <source>
        <dbReference type="ARBA" id="ARBA00001933"/>
    </source>
</evidence>
<dbReference type="OMA" id="FKFRGGW"/>
<evidence type="ECO:0000256" key="3">
    <source>
        <dbReference type="ARBA" id="ARBA00001936"/>
    </source>
</evidence>
<dbReference type="Pfam" id="PF00291">
    <property type="entry name" value="PALP"/>
    <property type="match status" value="1"/>
</dbReference>
<comment type="similarity">
    <text evidence="5">Belongs to the serine/threonine dehydratase family.</text>
</comment>
<dbReference type="VEuPathDB" id="AmoebaDB:NfTy_024110"/>
<comment type="cofactor">
    <cofactor evidence="4">
        <name>Mg(2+)</name>
        <dbReference type="ChEBI" id="CHEBI:18420"/>
    </cofactor>
</comment>
<evidence type="ECO:0000256" key="6">
    <source>
        <dbReference type="ARBA" id="ARBA00022842"/>
    </source>
</evidence>
<evidence type="ECO:0000256" key="15">
    <source>
        <dbReference type="ARBA" id="ARBA00076108"/>
    </source>
</evidence>
<evidence type="ECO:0000256" key="9">
    <source>
        <dbReference type="ARBA" id="ARBA00031418"/>
    </source>
</evidence>
<dbReference type="PANTHER" id="PTHR43050">
    <property type="entry name" value="SERINE / THREONINE RACEMASE FAMILY MEMBER"/>
    <property type="match status" value="1"/>
</dbReference>
<comment type="function">
    <text evidence="12">Catalyzes the synthesis of D-serine from L-serine. D-serine is a key coagonist with glutamate at NMDA receptors. Has dehydratase activity towards both L-serine and D-serine.</text>
</comment>
<evidence type="ECO:0000256" key="5">
    <source>
        <dbReference type="ARBA" id="ARBA00010869"/>
    </source>
</evidence>
<dbReference type="SUPFAM" id="SSF53686">
    <property type="entry name" value="Tryptophan synthase beta subunit-like PLP-dependent enzymes"/>
    <property type="match status" value="1"/>
</dbReference>
<dbReference type="GO" id="GO:0000287">
    <property type="term" value="F:magnesium ion binding"/>
    <property type="evidence" value="ECO:0007669"/>
    <property type="project" value="TreeGrafter"/>
</dbReference>
<dbReference type="GO" id="GO:0018114">
    <property type="term" value="F:threonine racemase activity"/>
    <property type="evidence" value="ECO:0007669"/>
    <property type="project" value="TreeGrafter"/>
</dbReference>
<evidence type="ECO:0000256" key="10">
    <source>
        <dbReference type="ARBA" id="ARBA00050422"/>
    </source>
</evidence>
<dbReference type="AlphaFoldDB" id="A0A6A5C7S3"/>
<comment type="catalytic activity">
    <reaction evidence="10">
        <text>D-serine = pyruvate + NH4(+)</text>
        <dbReference type="Rhea" id="RHEA:13977"/>
        <dbReference type="ChEBI" id="CHEBI:15361"/>
        <dbReference type="ChEBI" id="CHEBI:28938"/>
        <dbReference type="ChEBI" id="CHEBI:35247"/>
        <dbReference type="EC" id="4.3.1.18"/>
    </reaction>
</comment>
<dbReference type="GO" id="GO:0030378">
    <property type="term" value="F:serine racemase activity"/>
    <property type="evidence" value="ECO:0007669"/>
    <property type="project" value="UniProtKB-EC"/>
</dbReference>
<comment type="cofactor">
    <cofactor evidence="1">
        <name>Ca(2+)</name>
        <dbReference type="ChEBI" id="CHEBI:29108"/>
    </cofactor>
</comment>
<evidence type="ECO:0000313" key="19">
    <source>
        <dbReference type="EMBL" id="KAF0981319.1"/>
    </source>
</evidence>
<dbReference type="InterPro" id="IPR000634">
    <property type="entry name" value="Ser/Thr_deHydtase_PyrdxlP-BS"/>
</dbReference>
<dbReference type="VEuPathDB" id="AmoebaDB:NF0068750"/>
<proteinExistence type="inferred from homology"/>
<evidence type="ECO:0000256" key="7">
    <source>
        <dbReference type="ARBA" id="ARBA00022898"/>
    </source>
</evidence>
<accession>A0A6A5C7S3</accession>
<evidence type="ECO:0000259" key="18">
    <source>
        <dbReference type="Pfam" id="PF00291"/>
    </source>
</evidence>
<dbReference type="GO" id="GO:0003941">
    <property type="term" value="F:L-serine ammonia-lyase activity"/>
    <property type="evidence" value="ECO:0007669"/>
    <property type="project" value="TreeGrafter"/>
</dbReference>